<evidence type="ECO:0000313" key="2">
    <source>
        <dbReference type="EMBL" id="TWT80655.1"/>
    </source>
</evidence>
<keyword evidence="1" id="KW-0812">Transmembrane</keyword>
<keyword evidence="1" id="KW-1133">Transmembrane helix</keyword>
<dbReference type="AlphaFoldDB" id="A0A5C5Z008"/>
<comment type="caution">
    <text evidence="2">The sequence shown here is derived from an EMBL/GenBank/DDBJ whole genome shotgun (WGS) entry which is preliminary data.</text>
</comment>
<keyword evidence="3" id="KW-1185">Reference proteome</keyword>
<dbReference type="EMBL" id="SJPJ01000001">
    <property type="protein sequence ID" value="TWT80655.1"/>
    <property type="molecule type" value="Genomic_DNA"/>
</dbReference>
<protein>
    <submittedName>
        <fullName evidence="2">Uncharacterized protein</fullName>
    </submittedName>
</protein>
<dbReference type="RefSeq" id="WP_146395838.1">
    <property type="nucleotide sequence ID" value="NZ_SJPJ01000001.1"/>
</dbReference>
<keyword evidence="1" id="KW-0472">Membrane</keyword>
<evidence type="ECO:0000313" key="3">
    <source>
        <dbReference type="Proteomes" id="UP000315010"/>
    </source>
</evidence>
<feature type="transmembrane region" description="Helical" evidence="1">
    <location>
        <begin position="12"/>
        <end position="35"/>
    </location>
</feature>
<accession>A0A5C5Z008</accession>
<gene>
    <name evidence="2" type="ORF">CA13_21000</name>
</gene>
<name>A0A5C5Z008_9BACT</name>
<dbReference type="Proteomes" id="UP000315010">
    <property type="component" value="Unassembled WGS sequence"/>
</dbReference>
<proteinExistence type="predicted"/>
<reference evidence="2 3" key="1">
    <citation type="submission" date="2019-02" db="EMBL/GenBank/DDBJ databases">
        <title>Deep-cultivation of Planctomycetes and their phenomic and genomic characterization uncovers novel biology.</title>
        <authorList>
            <person name="Wiegand S."/>
            <person name="Jogler M."/>
            <person name="Boedeker C."/>
            <person name="Pinto D."/>
            <person name="Vollmers J."/>
            <person name="Rivas-Marin E."/>
            <person name="Kohn T."/>
            <person name="Peeters S.H."/>
            <person name="Heuer A."/>
            <person name="Rast P."/>
            <person name="Oberbeckmann S."/>
            <person name="Bunk B."/>
            <person name="Jeske O."/>
            <person name="Meyerdierks A."/>
            <person name="Storesund J.E."/>
            <person name="Kallscheuer N."/>
            <person name="Luecker S."/>
            <person name="Lage O.M."/>
            <person name="Pohl T."/>
            <person name="Merkel B.J."/>
            <person name="Hornburger P."/>
            <person name="Mueller R.-W."/>
            <person name="Bruemmer F."/>
            <person name="Labrenz M."/>
            <person name="Spormann A.M."/>
            <person name="Op Den Camp H."/>
            <person name="Overmann J."/>
            <person name="Amann R."/>
            <person name="Jetten M.S.M."/>
            <person name="Mascher T."/>
            <person name="Medema M.H."/>
            <person name="Devos D.P."/>
            <person name="Kaster A.-K."/>
            <person name="Ovreas L."/>
            <person name="Rohde M."/>
            <person name="Galperin M.Y."/>
            <person name="Jogler C."/>
        </authorList>
    </citation>
    <scope>NUCLEOTIDE SEQUENCE [LARGE SCALE GENOMIC DNA]</scope>
    <source>
        <strain evidence="2 3">CA13</strain>
    </source>
</reference>
<organism evidence="2 3">
    <name type="scientific">Novipirellula herctigrandis</name>
    <dbReference type="NCBI Taxonomy" id="2527986"/>
    <lineage>
        <taxon>Bacteria</taxon>
        <taxon>Pseudomonadati</taxon>
        <taxon>Planctomycetota</taxon>
        <taxon>Planctomycetia</taxon>
        <taxon>Pirellulales</taxon>
        <taxon>Pirellulaceae</taxon>
        <taxon>Novipirellula</taxon>
    </lineage>
</organism>
<sequence length="184" mass="19629">MNALEAADMVDTAVSVGMLALTIGCPVAGVTWFAAKMMIKQGAKIAIKRYALGGVAGVTATAAAFFATGSGEGDGSAGIPSLAPPGIPQEMLEMDALQLVVEPDSNGDDSVRIGENIVERDQIFMQLYPLVSFGKLTRVEYRIDLPGKQHGEWSLYMKEIESSLENVKPSFEFVESLSGDRPNE</sequence>
<evidence type="ECO:0000256" key="1">
    <source>
        <dbReference type="SAM" id="Phobius"/>
    </source>
</evidence>